<dbReference type="Pfam" id="PF02801">
    <property type="entry name" value="Ketoacyl-synt_C"/>
    <property type="match status" value="2"/>
</dbReference>
<dbReference type="Gene3D" id="1.10.1200.10">
    <property type="entry name" value="ACP-like"/>
    <property type="match status" value="2"/>
</dbReference>
<keyword evidence="6" id="KW-0045">Antibiotic biosynthesis</keyword>
<dbReference type="InterPro" id="IPR006162">
    <property type="entry name" value="Ppantetheine_attach_site"/>
</dbReference>
<dbReference type="PROSITE" id="PS52004">
    <property type="entry name" value="KS3_2"/>
    <property type="match status" value="2"/>
</dbReference>
<dbReference type="InterPro" id="IPR009081">
    <property type="entry name" value="PP-bd_ACP"/>
</dbReference>
<dbReference type="Pfam" id="PF08659">
    <property type="entry name" value="KR"/>
    <property type="match status" value="2"/>
</dbReference>
<feature type="region of interest" description="C-terminal hotdog fold" evidence="9">
    <location>
        <begin position="2842"/>
        <end position="2988"/>
    </location>
</feature>
<dbReference type="InterPro" id="IPR042104">
    <property type="entry name" value="PKS_dehydratase_sf"/>
</dbReference>
<comment type="pathway">
    <text evidence="2">Antibiotic biosynthesis.</text>
</comment>
<dbReference type="InterPro" id="IPR020807">
    <property type="entry name" value="PKS_DH"/>
</dbReference>
<dbReference type="InterPro" id="IPR036736">
    <property type="entry name" value="ACP-like_sf"/>
</dbReference>
<dbReference type="FunFam" id="1.10.1200.10:FF:000007">
    <property type="entry name" value="Probable polyketide synthase pks17"/>
    <property type="match status" value="2"/>
</dbReference>
<dbReference type="InterPro" id="IPR055123">
    <property type="entry name" value="SpnB-like_Rossmann"/>
</dbReference>
<dbReference type="Pfam" id="PF22953">
    <property type="entry name" value="SpnB_Rossmann"/>
    <property type="match status" value="2"/>
</dbReference>
<dbReference type="FunFam" id="3.40.366.10:FF:000002">
    <property type="entry name" value="Probable polyketide synthase 2"/>
    <property type="match status" value="2"/>
</dbReference>
<evidence type="ECO:0000256" key="7">
    <source>
        <dbReference type="ARBA" id="ARBA00023268"/>
    </source>
</evidence>
<dbReference type="SUPFAM" id="SSF53901">
    <property type="entry name" value="Thiolase-like"/>
    <property type="match status" value="2"/>
</dbReference>
<dbReference type="CDD" id="cd00833">
    <property type="entry name" value="PKS"/>
    <property type="match status" value="2"/>
</dbReference>
<dbReference type="InterPro" id="IPR014030">
    <property type="entry name" value="Ketoacyl_synth_N"/>
</dbReference>
<dbReference type="PROSITE" id="PS00012">
    <property type="entry name" value="PHOSPHOPANTETHEINE"/>
    <property type="match status" value="2"/>
</dbReference>
<evidence type="ECO:0000259" key="12">
    <source>
        <dbReference type="PROSITE" id="PS52019"/>
    </source>
</evidence>
<dbReference type="SMART" id="SM00825">
    <property type="entry name" value="PKS_KS"/>
    <property type="match status" value="2"/>
</dbReference>
<dbReference type="Pfam" id="PF14765">
    <property type="entry name" value="PS-DH"/>
    <property type="match status" value="2"/>
</dbReference>
<dbReference type="InterPro" id="IPR050091">
    <property type="entry name" value="PKS_NRPS_Biosynth_Enz"/>
</dbReference>
<evidence type="ECO:0000259" key="10">
    <source>
        <dbReference type="PROSITE" id="PS50075"/>
    </source>
</evidence>
<dbReference type="SUPFAM" id="SSF47336">
    <property type="entry name" value="ACP-like"/>
    <property type="match status" value="2"/>
</dbReference>
<dbReference type="InterPro" id="IPR049552">
    <property type="entry name" value="PKS_DH_N"/>
</dbReference>
<dbReference type="GO" id="GO:0031177">
    <property type="term" value="F:phosphopantetheine binding"/>
    <property type="evidence" value="ECO:0007669"/>
    <property type="project" value="InterPro"/>
</dbReference>
<dbReference type="Pfam" id="PF00550">
    <property type="entry name" value="PP-binding"/>
    <property type="match status" value="2"/>
</dbReference>
<dbReference type="SMART" id="SM00822">
    <property type="entry name" value="PKS_KR"/>
    <property type="match status" value="2"/>
</dbReference>
<dbReference type="GO" id="GO:0006633">
    <property type="term" value="P:fatty acid biosynthetic process"/>
    <property type="evidence" value="ECO:0007669"/>
    <property type="project" value="InterPro"/>
</dbReference>
<evidence type="ECO:0000256" key="2">
    <source>
        <dbReference type="ARBA" id="ARBA00004792"/>
    </source>
</evidence>
<keyword evidence="7" id="KW-0511">Multifunctional enzyme</keyword>
<evidence type="ECO:0000256" key="6">
    <source>
        <dbReference type="ARBA" id="ARBA00023194"/>
    </source>
</evidence>
<evidence type="ECO:0000259" key="11">
    <source>
        <dbReference type="PROSITE" id="PS52004"/>
    </source>
</evidence>
<feature type="domain" description="Ketosynthase family 3 (KS3)" evidence="11">
    <location>
        <begin position="1813"/>
        <end position="2236"/>
    </location>
</feature>
<dbReference type="InterPro" id="IPR014043">
    <property type="entry name" value="Acyl_transferase_dom"/>
</dbReference>
<keyword evidence="8" id="KW-0012">Acyltransferase</keyword>
<dbReference type="InterPro" id="IPR014031">
    <property type="entry name" value="Ketoacyl_synth_C"/>
</dbReference>
<dbReference type="InterPro" id="IPR001227">
    <property type="entry name" value="Ac_transferase_dom_sf"/>
</dbReference>
<dbReference type="InterPro" id="IPR020841">
    <property type="entry name" value="PKS_Beta-ketoAc_synthase_dom"/>
</dbReference>
<organism evidence="13">
    <name type="scientific">Streptomyces sp. CS</name>
    <dbReference type="NCBI Taxonomy" id="876169"/>
    <lineage>
        <taxon>Bacteria</taxon>
        <taxon>Bacillati</taxon>
        <taxon>Actinomycetota</taxon>
        <taxon>Actinomycetes</taxon>
        <taxon>Kitasatosporales</taxon>
        <taxon>Streptomycetaceae</taxon>
        <taxon>Streptomyces</taxon>
    </lineage>
</organism>
<dbReference type="Pfam" id="PF08990">
    <property type="entry name" value="Docking"/>
    <property type="match status" value="1"/>
</dbReference>
<dbReference type="Gene3D" id="3.40.366.10">
    <property type="entry name" value="Malonyl-Coenzyme A Acyl Carrier Protein, domain 2"/>
    <property type="match status" value="2"/>
</dbReference>
<evidence type="ECO:0000313" key="13">
    <source>
        <dbReference type="EMBL" id="ADM46359.1"/>
    </source>
</evidence>
<dbReference type="PROSITE" id="PS50075">
    <property type="entry name" value="CARRIER"/>
    <property type="match status" value="2"/>
</dbReference>
<dbReference type="SMART" id="SM00827">
    <property type="entry name" value="PKS_AT"/>
    <property type="match status" value="2"/>
</dbReference>
<dbReference type="InterPro" id="IPR057326">
    <property type="entry name" value="KR_dom"/>
</dbReference>
<feature type="domain" description="Carrier" evidence="10">
    <location>
        <begin position="1718"/>
        <end position="1793"/>
    </location>
</feature>
<feature type="active site" description="Proton donor; for dehydratase activity" evidence="9">
    <location>
        <position position="1128"/>
    </location>
</feature>
<keyword evidence="3" id="KW-0596">Phosphopantetheine</keyword>
<evidence type="ECO:0000256" key="8">
    <source>
        <dbReference type="ARBA" id="ARBA00023315"/>
    </source>
</evidence>
<dbReference type="InterPro" id="IPR049900">
    <property type="entry name" value="PKS_mFAS_DH"/>
</dbReference>
<dbReference type="InterPro" id="IPR016035">
    <property type="entry name" value="Acyl_Trfase/lysoPLipase"/>
</dbReference>
<dbReference type="BioCyc" id="MetaCyc:MONOMER-20757"/>
<dbReference type="GO" id="GO:0004315">
    <property type="term" value="F:3-oxoacyl-[acyl-carrier-protein] synthase activity"/>
    <property type="evidence" value="ECO:0007669"/>
    <property type="project" value="InterPro"/>
</dbReference>
<dbReference type="InterPro" id="IPR020806">
    <property type="entry name" value="PKS_PP-bd"/>
</dbReference>
<comment type="cofactor">
    <cofactor evidence="1">
        <name>pantetheine 4'-phosphate</name>
        <dbReference type="ChEBI" id="CHEBI:47942"/>
    </cofactor>
</comment>
<dbReference type="InterPro" id="IPR032821">
    <property type="entry name" value="PKS_assoc"/>
</dbReference>
<dbReference type="PROSITE" id="PS00606">
    <property type="entry name" value="KS3_1"/>
    <property type="match status" value="2"/>
</dbReference>
<evidence type="ECO:0000256" key="5">
    <source>
        <dbReference type="ARBA" id="ARBA00022679"/>
    </source>
</evidence>
<dbReference type="Gene3D" id="3.40.50.720">
    <property type="entry name" value="NAD(P)-binding Rossmann-like Domain"/>
    <property type="match status" value="2"/>
</dbReference>
<dbReference type="Gene3D" id="3.40.47.10">
    <property type="match status" value="2"/>
</dbReference>
<dbReference type="InterPro" id="IPR049551">
    <property type="entry name" value="PKS_DH_C"/>
</dbReference>
<sequence>MADESKLRDYLKRVLADARRSQQRVRELEAEKAEPIAIVGMACRLPGGVTGPDDLWRLVRERGDGISEFPADRGWNLEELFDTDPDKTGKSYVDQGGFLHDAALFDAGLFGISPREALAMDPQQRLLLEMSWEALERAGIDAQALKGSDTGVFVGVINEGYATGGPVPPELEGFTGTGTTGSVASGRISYVFGLEGPAVTVDTACSSSLVAMHLAAQALRRGECSMALAGGATVMAGPGMFMQFSRQRALAADGRCKSYADAADGTGWAEGAGVVALERLSDARRNGHRVLAVVRASAVNQDGASNGLTAPNGPSQQRVIRKALAEAGLTPADVDVVEGHGTGTVLGDPIEAQALLATYGQERERPLWLGSLKSNIGHTQAAAGVAGVIKMIQAMRHGVLPATLHVDTPSSQVDWAEGSVRLLTEEQEWLATGRPRRAGVSSFGVSGTNAHLILEQAPEESVPAREPVDGVVPLVVSAASEGSLAGQAERLAAFVGDTDASPAEIAGELAARRAVLSERAVVVAGSRTEAVAGLRALAEGESSPTVVLGGAGSAGRTVLVFPGQGSQWLGMGRELLESSPVFAERVAECARALELWVDWDLVAVLRGEVDLLARVDVVQPASFAVMVGLAAVWASVGVVPDAVVGHSQGEIAAACVAGALSLEDAARIVAVRSQVIAGELAGRGGMASVALSEAEAAERIAAWDGRVEVAAVNGPSSVVVAGDAEALDEVLAALEADGVRVRRVAVDYASHTRHVEAIEGALEKAFADVRSVAPVVPFFSTVTGEWVGDEGALDGDYWYRNLRGQVRFGPAVASLLAEGHTVFVESSAHPVLVQPVSEIVDEAGAEAVAIGSLRREEGGLRRLLTSMAEAFVQGVAVDWTGVLPAGTEAAHVDLPTYAFDHRHYWLRLNGATDATALGQAPTDHPLIGAVVEVPETGGVLCTSRLSLRTHPWLAEHTVGGVVLAPAAALVELVVRAGDEVGCGTVDELTVAAPLALPEQGGVRVQVAVGGVDESGCRSVTVYSTREDAGEVSGAESWTRHATGVLAATPKPGEGPRGDFAAWPPAGAQRVDVAALYGGLARRGYEHGPLFQAVRGLWRLGEEIFAEVAVPEDEREEAGRFGLHPALLDAALHPALLDAAVAEGGSRVWQYLTWHGLALHAVGAATLRVRITPRGRDALALEAVDQAGGLVLRAESAELRPLSAEQLESAVGTAGDDALFRVEWTTLPGADASAGEPPTWAVARSAADVTALAEGSATAAELPAFIVLEAVVAHDQGAEDPALALTNRVLAAVQTWLAAPALEPTRLVVATRGAVPAGADGAVTDPAGGAVWGLIRAAQSENPDRMLLLDLDPALDPDPSLPPGSAAASDLAADGFLDRVLGRVAASGGEPELALRGETLSIPRLTRAIAARPDPAAAQRTAPVALDPEGTVLITGGTGSLGGLLARHLVARHGIRHLVLASRRGQDAEGAADLVAELTELGADQVTVASCDVTDRDAVADLLTGALQSGRPLTGVVHTAGIADAGVIGTIRPEQVAGVFAPKVTAVRHLDELTRELAPELAAFVVFSSVSSVFLGAGTGSYAAANAFLDATAQRRRAAGLPATSLAWGLWDQATGGMAAGMDDLTRSRMNRRGGVLPMSPDEGMDLFDAALGTGEALLVPAKLDLRQLRTDAATGRAIPTLLRGLVRTGRQTVRAAGGDSGGGLADRLVGLGAAEQEALLLDLVRKHAATVLGYAGPEEIKPETAFRDTGFDSLTSVELRNRLRDATGLKLAATVVFDHPNPLSLARHLHGELGETTATAPAPAATVALADPDEPIAIVGMACHLPGGVNSSEELWRLVVEGRDAMSGFPDDRGWDLSAFFSDDPDQAGTSYVSQGGFLYDAGQFDAGFFGISPREALAMDPQQRLLLETSWEALERAGIDPLSLKGADVGVFSGLMGQGYGTSGPVPPELEGFTGTGGMGSVASGRVSYVFGFEGPAVTVDTACSSSLVAMHLAAQALRNGECSMALAGGATVMATPGTFVEFSRQRGLASDGRCKSYADAADGTGWAEGAGVVVLERLSEAKRKGHRVLAVVRGSAVNQDGASNGLTAPNGPSQQRVIRKALAAAGLNPEDVDAVEGHGTGTVLGDPIEAQALLATYGRDREQPLWLGSLKSNVGHTQMAAGVAGVIKMVQAMRHGVLPATLHVDNPTSQVDWSAGAVELLTEAREWPDVDRPRRVGVSGFGVSGTNAHVILEQAPEESDTEEPVAAVPSADGLVPVIVSARGAGALAGQAGRLAAFVGDTDVSLGAVAGALVSRRAVLSERAVVLAGSVDEAVAGLGSLAAGEVSPVVVRGSDVDGKSVFVFPGQGSQRVGMGRELYAEFPVFARALDGACVALDAELGAGESLRDVIFAGEGLLDQTVFTQAGLFAVELALFRLVESWGVRPDVVAGHSIGEVVAAHVAGVLSLEDAAALVAARGRLMQALPSGGAMVAVAASEAEVAGYLNDGVDVAAVNAPGSLVLSGDEGAVLAVAEKLREQGRRVKRLSVSHAFHSSLMEPMLSGFAEALAGLTWNEPSLPVVSNVTGKLAEPGQLSDPVYWVEHVRRPVRFAEGIAASGGSVFLELGPGGALSGAIAESAGEDAVSVSALRDERGEAQTLLLSVAELFVRGAKVDWAAVLPEGATAAHVDLPTYAFDHRHYWLQTAPATDAVALGQSAADHPLLGAVVQLPQSDGLVFTSRLSLRTHSWLADHAVGGVVLVPGTGLVELAVRAGDEVGCGVLDELVIEAPLVVPEQGAVRVQVAVGGPEDNGLRTVAVYSAREDTAGEVGAEAWTRHATGTLTTTAPATGGTFDFTAWPPPGAQRVEVDVDAFYSGLIETGYTYGPVFQGLRAVWRRGDEVYAEVALPDGQRDEAARFGLHPALLDAALHANGFVAPADAPAPGDAPRTVLPFAWNRLALHAAGASALRVRVAPSGSDAVTVQAADETGAPVLTTESLVFREVSAEQLEAAAGADGADALFRVEWTDLTVPARTGSPAPAWARVATAADLAVPAVGDSVPEVLVVPADGTDDVLERTSRVLDVLQSWLADEWFADSRLVVATRGAVPATGEDSLTDPAGAAVWGLVRAAQAENPDRIVLVDADTPLDDDEALAALLGTAWAADEPQLALRGTTVRAPRLVRATATGSVPEPASWDPDGTVLVTGGTGSLGALLARHLVERHGVRHLLLASRRGPAGEGAQELITELTELGATTVRVAACDLADRAAVGGLLDSVPDEHPLTAVLHTAGVLDDGVIGTLDRERLAHVFAPKVSAVRHLDELTRDLDLAAFAVFSSASGLFGSAGQGNYAAANAWLDAAMARRRAAGLPALSLAWGPWAQTTGMTTGAEAAARTRGNRRGGILPLAPREGLALFDAALDGDGTLLVPVKLDLRAVRAEATTGTGVPPLLRQLVRAGRQSARAAAGDGGDSLLRRLAGLDRDRQEAVLLDLVRGHVAGVLGHSGADGVGAETAFKDAGFDSLTSVELRNRLRAATGVNLSATVVFDYPTPLALARHLHGELAPGSATGQRPAAEADEERLRHALLALPLERFREAGLLDALVELAAREPGAPAPEDPDTAQGALADLDVDDLVNLALGDSESLEG</sequence>
<dbReference type="SMART" id="SM00826">
    <property type="entry name" value="PKS_DH"/>
    <property type="match status" value="2"/>
</dbReference>
<dbReference type="SUPFAM" id="SSF51735">
    <property type="entry name" value="NAD(P)-binding Rossmann-fold domains"/>
    <property type="match status" value="4"/>
</dbReference>
<feature type="region of interest" description="N-terminal hotdog fold" evidence="9">
    <location>
        <begin position="2700"/>
        <end position="2828"/>
    </location>
</feature>
<feature type="active site" description="Proton donor; for dehydratase activity" evidence="9">
    <location>
        <position position="2905"/>
    </location>
</feature>
<dbReference type="Pfam" id="PF16197">
    <property type="entry name" value="KAsynt_C_assoc"/>
    <property type="match status" value="2"/>
</dbReference>
<gene>
    <name evidence="13" type="primary">natD</name>
</gene>
<dbReference type="GO" id="GO:0004312">
    <property type="term" value="F:fatty acid synthase activity"/>
    <property type="evidence" value="ECO:0007669"/>
    <property type="project" value="TreeGrafter"/>
</dbReference>
<feature type="region of interest" description="C-terminal hotdog fold" evidence="9">
    <location>
        <begin position="1067"/>
        <end position="1207"/>
    </location>
</feature>
<dbReference type="InterPro" id="IPR016036">
    <property type="entry name" value="Malonyl_transacylase_ACP-bd"/>
</dbReference>
<dbReference type="InterPro" id="IPR015083">
    <property type="entry name" value="NorB/c/GfsB-D-like_docking"/>
</dbReference>
<name>F8QPG1_9ACTN</name>
<dbReference type="EMBL" id="GQ452266">
    <property type="protein sequence ID" value="ADM46359.1"/>
    <property type="molecule type" value="Genomic_DNA"/>
</dbReference>
<protein>
    <submittedName>
        <fullName evidence="13">Polyketide synthase</fullName>
    </submittedName>
</protein>
<dbReference type="CDD" id="cd08956">
    <property type="entry name" value="KR_3_FAS_SDR_x"/>
    <property type="match status" value="2"/>
</dbReference>
<dbReference type="GO" id="GO:0033068">
    <property type="term" value="P:macrolide biosynthetic process"/>
    <property type="evidence" value="ECO:0007669"/>
    <property type="project" value="UniProtKB-ARBA"/>
</dbReference>
<feature type="active site" description="Proton acceptor; for dehydratase activity" evidence="9">
    <location>
        <position position="956"/>
    </location>
</feature>
<evidence type="ECO:0000256" key="4">
    <source>
        <dbReference type="ARBA" id="ARBA00022553"/>
    </source>
</evidence>
<dbReference type="SUPFAM" id="SSF55048">
    <property type="entry name" value="Probable ACP-binding domain of malonyl-CoA ACP transacylase"/>
    <property type="match status" value="2"/>
</dbReference>
<accession>F8QPG1</accession>
<dbReference type="PANTHER" id="PTHR43775">
    <property type="entry name" value="FATTY ACID SYNTHASE"/>
    <property type="match status" value="1"/>
</dbReference>
<dbReference type="Pfam" id="PF00698">
    <property type="entry name" value="Acyl_transf_1"/>
    <property type="match status" value="2"/>
</dbReference>
<dbReference type="InterPro" id="IPR016039">
    <property type="entry name" value="Thiolase-like"/>
</dbReference>
<dbReference type="InterPro" id="IPR036291">
    <property type="entry name" value="NAD(P)-bd_dom_sf"/>
</dbReference>
<dbReference type="Pfam" id="PF21089">
    <property type="entry name" value="PKS_DH_N"/>
    <property type="match status" value="2"/>
</dbReference>
<dbReference type="Gene3D" id="3.30.70.3290">
    <property type="match status" value="2"/>
</dbReference>
<keyword evidence="5" id="KW-0808">Transferase</keyword>
<reference evidence="13" key="2">
    <citation type="journal article" date="2011" name="Mol. Biosyst.">
        <title>Cloning and functional analysis of the naphthomycin biosynthetic gene cluster in Streptomyces sp. CS.</title>
        <authorList>
            <person name="Wu Y."/>
            <person name="Kang Q."/>
            <person name="Shen Y."/>
            <person name="Su W."/>
            <person name="Bai L."/>
        </authorList>
    </citation>
    <scope>NUCLEOTIDE SEQUENCE</scope>
    <source>
        <strain evidence="13">CS</strain>
    </source>
</reference>
<dbReference type="PANTHER" id="PTHR43775:SF51">
    <property type="entry name" value="INACTIVE PHENOLPHTHIOCEROL SYNTHESIS POLYKETIDE SYNTHASE TYPE I PKS1-RELATED"/>
    <property type="match status" value="1"/>
</dbReference>
<feature type="domain" description="PKS/mFAS DH" evidence="12">
    <location>
        <begin position="2700"/>
        <end position="2988"/>
    </location>
</feature>
<reference evidence="13" key="1">
    <citation type="submission" date="2009-08" db="EMBL/GenBank/DDBJ databases">
        <authorList>
            <person name="Wu Y.Y."/>
            <person name="Kang Q.J."/>
            <person name="Shen Y.M."/>
            <person name="Bai L.Q."/>
            <person name="Deng Z.X."/>
        </authorList>
    </citation>
    <scope>NUCLEOTIDE SEQUENCE</scope>
    <source>
        <strain evidence="13">CS</strain>
    </source>
</reference>
<feature type="active site" description="Proton acceptor; for dehydratase activity" evidence="9">
    <location>
        <position position="2732"/>
    </location>
</feature>
<evidence type="ECO:0000256" key="1">
    <source>
        <dbReference type="ARBA" id="ARBA00001957"/>
    </source>
</evidence>
<dbReference type="InterPro" id="IPR013968">
    <property type="entry name" value="PKS_KR"/>
</dbReference>
<dbReference type="Gene3D" id="3.10.129.110">
    <property type="entry name" value="Polyketide synthase dehydratase"/>
    <property type="match status" value="2"/>
</dbReference>
<evidence type="ECO:0000256" key="9">
    <source>
        <dbReference type="PROSITE-ProRule" id="PRU01363"/>
    </source>
</evidence>
<dbReference type="SUPFAM" id="SSF52151">
    <property type="entry name" value="FabD/lysophospholipase-like"/>
    <property type="match status" value="2"/>
</dbReference>
<dbReference type="FunFam" id="3.40.47.10:FF:000019">
    <property type="entry name" value="Polyketide synthase type I"/>
    <property type="match status" value="2"/>
</dbReference>
<dbReference type="SMART" id="SM00823">
    <property type="entry name" value="PKS_PP"/>
    <property type="match status" value="2"/>
</dbReference>
<dbReference type="SMART" id="SM01294">
    <property type="entry name" value="PKS_PP_betabranch"/>
    <property type="match status" value="2"/>
</dbReference>
<dbReference type="PROSITE" id="PS52019">
    <property type="entry name" value="PKS_MFAS_DH"/>
    <property type="match status" value="2"/>
</dbReference>
<keyword evidence="4" id="KW-0597">Phosphoprotein</keyword>
<feature type="region of interest" description="N-terminal hotdog fold" evidence="9">
    <location>
        <begin position="924"/>
        <end position="1052"/>
    </location>
</feature>
<dbReference type="Pfam" id="PF00109">
    <property type="entry name" value="ketoacyl-synt"/>
    <property type="match status" value="2"/>
</dbReference>
<dbReference type="InterPro" id="IPR018201">
    <property type="entry name" value="Ketoacyl_synth_AS"/>
</dbReference>
<evidence type="ECO:0000256" key="3">
    <source>
        <dbReference type="ARBA" id="ARBA00022450"/>
    </source>
</evidence>
<feature type="domain" description="Carrier" evidence="10">
    <location>
        <begin position="3462"/>
        <end position="3537"/>
    </location>
</feature>
<feature type="domain" description="Ketosynthase family 3 (KS3)" evidence="11">
    <location>
        <begin position="33"/>
        <end position="456"/>
    </location>
</feature>
<proteinExistence type="predicted"/>
<feature type="domain" description="PKS/mFAS DH" evidence="12">
    <location>
        <begin position="924"/>
        <end position="1207"/>
    </location>
</feature>